<dbReference type="PROSITE" id="PS01081">
    <property type="entry name" value="HTH_TETR_1"/>
    <property type="match status" value="1"/>
</dbReference>
<dbReference type="InterPro" id="IPR050624">
    <property type="entry name" value="HTH-type_Tx_Regulator"/>
</dbReference>
<dbReference type="PROSITE" id="PS50977">
    <property type="entry name" value="HTH_TETR_2"/>
    <property type="match status" value="1"/>
</dbReference>
<dbReference type="InterPro" id="IPR001647">
    <property type="entry name" value="HTH_TetR"/>
</dbReference>
<evidence type="ECO:0000256" key="1">
    <source>
        <dbReference type="ARBA" id="ARBA00023125"/>
    </source>
</evidence>
<evidence type="ECO:0000313" key="5">
    <source>
        <dbReference type="Proteomes" id="UP001595932"/>
    </source>
</evidence>
<feature type="DNA-binding region" description="H-T-H motif" evidence="2">
    <location>
        <begin position="27"/>
        <end position="46"/>
    </location>
</feature>
<dbReference type="Pfam" id="PF00440">
    <property type="entry name" value="TetR_N"/>
    <property type="match status" value="1"/>
</dbReference>
<feature type="domain" description="HTH tetR-type" evidence="3">
    <location>
        <begin position="4"/>
        <end position="64"/>
    </location>
</feature>
<accession>A0ABV9MBV5</accession>
<dbReference type="Proteomes" id="UP001595932">
    <property type="component" value="Unassembled WGS sequence"/>
</dbReference>
<comment type="caution">
    <text evidence="4">The sequence shown here is derived from an EMBL/GenBank/DDBJ whole genome shotgun (WGS) entry which is preliminary data.</text>
</comment>
<dbReference type="SUPFAM" id="SSF48498">
    <property type="entry name" value="Tetracyclin repressor-like, C-terminal domain"/>
    <property type="match status" value="1"/>
</dbReference>
<dbReference type="SUPFAM" id="SSF46689">
    <property type="entry name" value="Homeodomain-like"/>
    <property type="match status" value="1"/>
</dbReference>
<reference evidence="5" key="1">
    <citation type="journal article" date="2019" name="Int. J. Syst. Evol. Microbiol.">
        <title>The Global Catalogue of Microorganisms (GCM) 10K type strain sequencing project: providing services to taxonomists for standard genome sequencing and annotation.</title>
        <authorList>
            <consortium name="The Broad Institute Genomics Platform"/>
            <consortium name="The Broad Institute Genome Sequencing Center for Infectious Disease"/>
            <person name="Wu L."/>
            <person name="Ma J."/>
        </authorList>
    </citation>
    <scope>NUCLEOTIDE SEQUENCE [LARGE SCALE GENOMIC DNA]</scope>
    <source>
        <strain evidence="5">CGMCC 1.12151</strain>
    </source>
</reference>
<name>A0ABV9MBV5_9BACL</name>
<dbReference type="InterPro" id="IPR036271">
    <property type="entry name" value="Tet_transcr_reg_TetR-rel_C_sf"/>
</dbReference>
<dbReference type="InterPro" id="IPR041603">
    <property type="entry name" value="YvdT_C"/>
</dbReference>
<dbReference type="Gene3D" id="1.10.357.10">
    <property type="entry name" value="Tetracycline Repressor, domain 2"/>
    <property type="match status" value="1"/>
</dbReference>
<gene>
    <name evidence="4" type="ORF">ACFO5U_04415</name>
</gene>
<dbReference type="InterPro" id="IPR023772">
    <property type="entry name" value="DNA-bd_HTH_TetR-type_CS"/>
</dbReference>
<proteinExistence type="predicted"/>
<keyword evidence="1 2" id="KW-0238">DNA-binding</keyword>
<evidence type="ECO:0000259" key="3">
    <source>
        <dbReference type="PROSITE" id="PS50977"/>
    </source>
</evidence>
<dbReference type="PANTHER" id="PTHR43479">
    <property type="entry name" value="ACREF/ENVCD OPERON REPRESSOR-RELATED"/>
    <property type="match status" value="1"/>
</dbReference>
<dbReference type="EMBL" id="JBHSGL010000005">
    <property type="protein sequence ID" value="MFC4712083.1"/>
    <property type="molecule type" value="Genomic_DNA"/>
</dbReference>
<organism evidence="4 5">
    <name type="scientific">Planococcus dechangensis</name>
    <dbReference type="NCBI Taxonomy" id="1176255"/>
    <lineage>
        <taxon>Bacteria</taxon>
        <taxon>Bacillati</taxon>
        <taxon>Bacillota</taxon>
        <taxon>Bacilli</taxon>
        <taxon>Bacillales</taxon>
        <taxon>Caryophanaceae</taxon>
        <taxon>Planococcus</taxon>
    </lineage>
</organism>
<dbReference type="PRINTS" id="PR00455">
    <property type="entry name" value="HTHTETR"/>
</dbReference>
<keyword evidence="5" id="KW-1185">Reference proteome</keyword>
<dbReference type="PANTHER" id="PTHR43479:SF8">
    <property type="entry name" value="TRANSCRIPTIONAL REGULATOR, TETR FAMILY"/>
    <property type="match status" value="1"/>
</dbReference>
<evidence type="ECO:0000256" key="2">
    <source>
        <dbReference type="PROSITE-ProRule" id="PRU00335"/>
    </source>
</evidence>
<evidence type="ECO:0000313" key="4">
    <source>
        <dbReference type="EMBL" id="MFC4712083.1"/>
    </source>
</evidence>
<sequence>MKDDNKYELIVSASIHIMKEKGFEKASVSQIVKEAGVAQGTFYLYFDSKSAVVPAIARRILTALLSEVQTRHKPGAAIFETIEMMVEVTFELTEQYKEMILFCYSGMAYYHSFELWEEIYQPYYQWLEQQLKSAQDKGACTANVELHSLSRMIINVMETSAENFHLSNQRGQDTAIHKQQVIAFIANALTDSHS</sequence>
<dbReference type="RefSeq" id="WP_377277031.1">
    <property type="nucleotide sequence ID" value="NZ_JBHSGL010000005.1"/>
</dbReference>
<dbReference type="Pfam" id="PF17934">
    <property type="entry name" value="TetR_C_26"/>
    <property type="match status" value="1"/>
</dbReference>
<protein>
    <submittedName>
        <fullName evidence="4">TetR family transcriptional regulator</fullName>
    </submittedName>
</protein>
<dbReference type="InterPro" id="IPR009057">
    <property type="entry name" value="Homeodomain-like_sf"/>
</dbReference>